<organism evidence="1 2">
    <name type="scientific">Streptomyces catenulae</name>
    <dbReference type="NCBI Taxonomy" id="66875"/>
    <lineage>
        <taxon>Bacteria</taxon>
        <taxon>Bacillati</taxon>
        <taxon>Actinomycetota</taxon>
        <taxon>Actinomycetes</taxon>
        <taxon>Kitasatosporales</taxon>
        <taxon>Streptomycetaceae</taxon>
        <taxon>Streptomyces</taxon>
    </lineage>
</organism>
<reference evidence="1 2" key="1">
    <citation type="submission" date="2024-06" db="EMBL/GenBank/DDBJ databases">
        <title>The Natural Products Discovery Center: Release of the First 8490 Sequenced Strains for Exploring Actinobacteria Biosynthetic Diversity.</title>
        <authorList>
            <person name="Kalkreuter E."/>
            <person name="Kautsar S.A."/>
            <person name="Yang D."/>
            <person name="Bader C.D."/>
            <person name="Teijaro C.N."/>
            <person name="Fluegel L."/>
            <person name="Davis C.M."/>
            <person name="Simpson J.R."/>
            <person name="Lauterbach L."/>
            <person name="Steele A.D."/>
            <person name="Gui C."/>
            <person name="Meng S."/>
            <person name="Li G."/>
            <person name="Viehrig K."/>
            <person name="Ye F."/>
            <person name="Su P."/>
            <person name="Kiefer A.F."/>
            <person name="Nichols A."/>
            <person name="Cepeda A.J."/>
            <person name="Yan W."/>
            <person name="Fan B."/>
            <person name="Jiang Y."/>
            <person name="Adhikari A."/>
            <person name="Zheng C.-J."/>
            <person name="Schuster L."/>
            <person name="Cowan T.M."/>
            <person name="Smanski M.J."/>
            <person name="Chevrette M.G."/>
            <person name="De Carvalho L.P.S."/>
            <person name="Shen B."/>
        </authorList>
    </citation>
    <scope>NUCLEOTIDE SEQUENCE [LARGE SCALE GENOMIC DNA]</scope>
    <source>
        <strain evidence="1 2">NPDC033039</strain>
    </source>
</reference>
<dbReference type="Proteomes" id="UP001550853">
    <property type="component" value="Unassembled WGS sequence"/>
</dbReference>
<dbReference type="Gene3D" id="1.10.630.10">
    <property type="entry name" value="Cytochrome P450"/>
    <property type="match status" value="1"/>
</dbReference>
<dbReference type="InterPro" id="IPR036396">
    <property type="entry name" value="Cyt_P450_sf"/>
</dbReference>
<dbReference type="EMBL" id="JBEZVI010000014">
    <property type="protein sequence ID" value="MEU3712035.1"/>
    <property type="molecule type" value="Genomic_DNA"/>
</dbReference>
<sequence length="173" mass="18079">MLTTPKLFANSGAVALTDDANDRMLSGTVLGTDGAEHRRLRAPFTARLSHRALAASVPRIEARAARLADAHVARGAFDGAALVTAFGTDVVLDLMGLPADARRLLTEDPPAIFHAFGPAGPRQADGPARAGAMYTELAGAVRPDAVRPDGAPERLVNNVLRGFDRLPLGVEPA</sequence>
<keyword evidence="2" id="KW-1185">Reference proteome</keyword>
<accession>A0ABV2Z214</accession>
<evidence type="ECO:0000313" key="1">
    <source>
        <dbReference type="EMBL" id="MEU3712035.1"/>
    </source>
</evidence>
<dbReference type="SUPFAM" id="SSF48264">
    <property type="entry name" value="Cytochrome P450"/>
    <property type="match status" value="1"/>
</dbReference>
<protein>
    <recommendedName>
        <fullName evidence="3">Cytochrome P450</fullName>
    </recommendedName>
</protein>
<evidence type="ECO:0008006" key="3">
    <source>
        <dbReference type="Google" id="ProtNLM"/>
    </source>
</evidence>
<dbReference type="RefSeq" id="WP_051739807.1">
    <property type="nucleotide sequence ID" value="NZ_JBEZVI010000014.1"/>
</dbReference>
<evidence type="ECO:0000313" key="2">
    <source>
        <dbReference type="Proteomes" id="UP001550853"/>
    </source>
</evidence>
<comment type="caution">
    <text evidence="1">The sequence shown here is derived from an EMBL/GenBank/DDBJ whole genome shotgun (WGS) entry which is preliminary data.</text>
</comment>
<gene>
    <name evidence="1" type="ORF">AB0E61_18315</name>
</gene>
<name>A0ABV2Z214_9ACTN</name>
<proteinExistence type="predicted"/>